<dbReference type="InterPro" id="IPR006665">
    <property type="entry name" value="OmpA-like"/>
</dbReference>
<sequence>MAPNILYCMIRIFSVLLLTWVLVSPLRAQPLTRKANRQFDQLAYASAIELYEQVLAKPGGLSEVELRDAKAKLGYSYQQMRDTPNAERVYRDLINRGTLPPDYAKCYLYYAQALASNGKYREAQEAYDKYGSIQASDKRSASFSDLYHDVNALTRNAGSYKVEFLTLNTRNAEFSPMLYKDGLVFVSVGNAGNGVKRVFKWNNTPFLDLYYLPDLKTIQTSKSSSIGGSSLAAKPARTRLIRPLGRDDYTAPTANDSRTVGFFGGNNISMGYEDQLISESDRFSRTLNTKYHEGPATFTKDGSRVIFTRNNYNEGQYRESTDGVNKLKLYTATQTNGIWSEAEELPFNSDEFSTGHPALSKDDKLLYFSSDRPGGWGGTDIYVSRWADGKWGQPINLGKEVNSKGNELFPFADEKGNIYFSSDGRAGLGGLDIFYAQLTADGQQGKVVRNLGEPINSAKDDFGIVTDGERNSGYFSSNRKNGGADDDVYRFTREGSLYPCRELTVSVVDARSKEPLTNTVIAMDSPGNNKQKELKTDADGLVRVCLDVDSDFKFLASREGYIDNKVGFSTQDLSDDHPTRLEILLDKPEAARRTVSELRGRVTTQTGKLPIAGVNVVLVNSCDSTKQRTTTGPDGSYVFTVQAGCDYSIEAMKDNMGTLGGHISKDGTGTTDIAMFKKGDIITIDNIYYDLNKATIRPDAAVELDKVVELLTKYPAMTIEMRSHTDSRATAVYNKTLSGNRAKSVVAYLKSKGIAMERMIAKGYGESQLLNKCKDGVECSEEDHQKNRRTEIKILKIN</sequence>
<dbReference type="Pfam" id="PF00691">
    <property type="entry name" value="OmpA"/>
    <property type="match status" value="1"/>
</dbReference>
<dbReference type="PRINTS" id="PR01021">
    <property type="entry name" value="OMPADOMAIN"/>
</dbReference>
<dbReference type="InterPro" id="IPR050330">
    <property type="entry name" value="Bact_OuterMem_StrucFunc"/>
</dbReference>
<evidence type="ECO:0000313" key="6">
    <source>
        <dbReference type="EMBL" id="ADB39591.1"/>
    </source>
</evidence>
<dbReference type="Pfam" id="PF07676">
    <property type="entry name" value="PD40"/>
    <property type="match status" value="1"/>
</dbReference>
<reference evidence="6 7" key="1">
    <citation type="journal article" date="2010" name="Stand. Genomic Sci.">
        <title>Complete genome sequence of Spirosoma linguale type strain (1).</title>
        <authorList>
            <person name="Lail K."/>
            <person name="Sikorski J."/>
            <person name="Saunders E."/>
            <person name="Lapidus A."/>
            <person name="Glavina Del Rio T."/>
            <person name="Copeland A."/>
            <person name="Tice H."/>
            <person name="Cheng J.-F."/>
            <person name="Lucas S."/>
            <person name="Nolan M."/>
            <person name="Bruce D."/>
            <person name="Goodwin L."/>
            <person name="Pitluck S."/>
            <person name="Ivanova N."/>
            <person name="Mavromatis K."/>
            <person name="Ovchinnikova G."/>
            <person name="Pati A."/>
            <person name="Chen A."/>
            <person name="Palaniappan K."/>
            <person name="Land M."/>
            <person name="Hauser L."/>
            <person name="Chang Y.-J."/>
            <person name="Jeffries C.D."/>
            <person name="Chain P."/>
            <person name="Brettin T."/>
            <person name="Detter J.C."/>
            <person name="Schuetze A."/>
            <person name="Rohde M."/>
            <person name="Tindall B.J."/>
            <person name="Goeker M."/>
            <person name="Bristow J."/>
            <person name="Eisen J.A."/>
            <person name="Markowitz V."/>
            <person name="Hugenholtz P."/>
            <person name="Kyrpides N.C."/>
            <person name="Klenk H.-P."/>
            <person name="Chen F."/>
        </authorList>
    </citation>
    <scope>NUCLEOTIDE SEQUENCE [LARGE SCALE GENOMIC DNA]</scope>
    <source>
        <strain evidence="7">ATCC 33905 / DSM 74 / LMG 10896 / Claus 1</strain>
    </source>
</reference>
<keyword evidence="3" id="KW-0998">Cell outer membrane</keyword>
<dbReference type="SUPFAM" id="SSF103088">
    <property type="entry name" value="OmpA-like"/>
    <property type="match status" value="1"/>
</dbReference>
<evidence type="ECO:0000256" key="3">
    <source>
        <dbReference type="ARBA" id="ARBA00023237"/>
    </source>
</evidence>
<dbReference type="Gene3D" id="3.30.1330.60">
    <property type="entry name" value="OmpA-like domain"/>
    <property type="match status" value="1"/>
</dbReference>
<proteinExistence type="predicted"/>
<gene>
    <name evidence="6" type="ordered locus">Slin_3584</name>
</gene>
<dbReference type="PANTHER" id="PTHR30329">
    <property type="entry name" value="STATOR ELEMENT OF FLAGELLAR MOTOR COMPLEX"/>
    <property type="match status" value="1"/>
</dbReference>
<dbReference type="InterPro" id="IPR011990">
    <property type="entry name" value="TPR-like_helical_dom_sf"/>
</dbReference>
<dbReference type="EMBL" id="CP001769">
    <property type="protein sequence ID" value="ADB39591.1"/>
    <property type="molecule type" value="Genomic_DNA"/>
</dbReference>
<dbReference type="Proteomes" id="UP000002028">
    <property type="component" value="Chromosome"/>
</dbReference>
<dbReference type="SUPFAM" id="SSF49478">
    <property type="entry name" value="Cna protein B-type domain"/>
    <property type="match status" value="1"/>
</dbReference>
<protein>
    <submittedName>
        <fullName evidence="6">OmpA/MotB domain protein</fullName>
    </submittedName>
</protein>
<keyword evidence="7" id="KW-1185">Reference proteome</keyword>
<dbReference type="PANTHER" id="PTHR30329:SF21">
    <property type="entry name" value="LIPOPROTEIN YIAD-RELATED"/>
    <property type="match status" value="1"/>
</dbReference>
<dbReference type="InterPro" id="IPR006664">
    <property type="entry name" value="OMP_bac"/>
</dbReference>
<dbReference type="CDD" id="cd07185">
    <property type="entry name" value="OmpA_C-like"/>
    <property type="match status" value="1"/>
</dbReference>
<comment type="subcellular location">
    <subcellularLocation>
        <location evidence="1">Cell outer membrane</location>
    </subcellularLocation>
</comment>
<dbReference type="eggNOG" id="COG0457">
    <property type="taxonomic scope" value="Bacteria"/>
</dbReference>
<evidence type="ECO:0000256" key="1">
    <source>
        <dbReference type="ARBA" id="ARBA00004442"/>
    </source>
</evidence>
<name>D2QR37_SPILD</name>
<evidence type="ECO:0000256" key="4">
    <source>
        <dbReference type="PROSITE-ProRule" id="PRU00473"/>
    </source>
</evidence>
<keyword evidence="2 4" id="KW-0472">Membrane</keyword>
<evidence type="ECO:0000256" key="2">
    <source>
        <dbReference type="ARBA" id="ARBA00023136"/>
    </source>
</evidence>
<dbReference type="Gene3D" id="1.25.40.10">
    <property type="entry name" value="Tetratricopeptide repeat domain"/>
    <property type="match status" value="1"/>
</dbReference>
<dbReference type="HOGENOM" id="CLU_014978_0_0_10"/>
<feature type="domain" description="OmpA-like" evidence="5">
    <location>
        <begin position="676"/>
        <end position="798"/>
    </location>
</feature>
<dbReference type="STRING" id="504472.Slin_3584"/>
<evidence type="ECO:0000313" key="7">
    <source>
        <dbReference type="Proteomes" id="UP000002028"/>
    </source>
</evidence>
<dbReference type="eggNOG" id="COG2885">
    <property type="taxonomic scope" value="Bacteria"/>
</dbReference>
<dbReference type="PROSITE" id="PS51123">
    <property type="entry name" value="OMPA_2"/>
    <property type="match status" value="1"/>
</dbReference>
<dbReference type="AlphaFoldDB" id="D2QR37"/>
<evidence type="ECO:0000259" key="5">
    <source>
        <dbReference type="PROSITE" id="PS51123"/>
    </source>
</evidence>
<accession>D2QR37</accession>
<dbReference type="Gene3D" id="2.60.40.1120">
    <property type="entry name" value="Carboxypeptidase-like, regulatory domain"/>
    <property type="match status" value="1"/>
</dbReference>
<dbReference type="SUPFAM" id="SSF82171">
    <property type="entry name" value="DPP6 N-terminal domain-like"/>
    <property type="match status" value="1"/>
</dbReference>
<dbReference type="Pfam" id="PF13620">
    <property type="entry name" value="CarboxypepD_reg"/>
    <property type="match status" value="1"/>
</dbReference>
<dbReference type="InterPro" id="IPR036737">
    <property type="entry name" value="OmpA-like_sf"/>
</dbReference>
<dbReference type="InterPro" id="IPR011659">
    <property type="entry name" value="WD40"/>
</dbReference>
<dbReference type="SUPFAM" id="SSF48452">
    <property type="entry name" value="TPR-like"/>
    <property type="match status" value="1"/>
</dbReference>
<dbReference type="GO" id="GO:0009279">
    <property type="term" value="C:cell outer membrane"/>
    <property type="evidence" value="ECO:0007669"/>
    <property type="project" value="UniProtKB-SubCell"/>
</dbReference>
<dbReference type="KEGG" id="sli:Slin_3584"/>
<organism evidence="6 7">
    <name type="scientific">Spirosoma linguale (strain ATCC 33905 / DSM 74 / LMG 10896 / Claus 1)</name>
    <dbReference type="NCBI Taxonomy" id="504472"/>
    <lineage>
        <taxon>Bacteria</taxon>
        <taxon>Pseudomonadati</taxon>
        <taxon>Bacteroidota</taxon>
        <taxon>Cytophagia</taxon>
        <taxon>Cytophagales</taxon>
        <taxon>Cytophagaceae</taxon>
        <taxon>Spirosoma</taxon>
    </lineage>
</organism>